<reference evidence="2 3" key="1">
    <citation type="submission" date="2019-02" db="EMBL/GenBank/DDBJ databases">
        <title>Bacterial novel species Emticicia sp. 17J42-9 isolated from soil.</title>
        <authorList>
            <person name="Jung H.-Y."/>
        </authorList>
    </citation>
    <scope>NUCLEOTIDE SEQUENCE [LARGE SCALE GENOMIC DNA]</scope>
    <source>
        <strain evidence="2 3">17J42-9</strain>
    </source>
</reference>
<gene>
    <name evidence="2" type="ORF">EWM59_02090</name>
</gene>
<sequence length="449" mass="51386">MAHNTHGIPSTEERFEFTSESRSKLLIAAALGVVLVAIGAFLLNKGWSIGVWESHGAGHDAAAAGHDAHAAAAHGGGEHHGPTLINRIIANLWMNSVYFLGISVVGMFFISYNYVAKAGWSVSIKRVAEAFPSFIWVPGAIIIILFLIPSTRHMIYHWTHEGIMDKGSENYDKIIATKSWYLNMPFFTIRLLAYVGVWYYLWTLVRKYSIAEEQEGGLEYYYKSRNVAKIFLLFFAVTSSTSAWDLSMSIDTHWFSTMFGWYHLASWHVAGLAALMYAILILKDKGYLKAVNDSHLHDLGKFIFGFSIFWTYVWFSQYLLIFYANLPEETIYFRERFTGHDGRYWWPFHINFVLNFFFPILILMARDSKRRPTLLKLGCGSILVGHWFDFYQMHMPGIAKDQGGIGIIEWGTTLTFASLFIYFVANTLSKANLYPKKHPFLEESLHHDI</sequence>
<feature type="transmembrane region" description="Helical" evidence="1">
    <location>
        <begin position="344"/>
        <end position="362"/>
    </location>
</feature>
<keyword evidence="1" id="KW-0812">Transmembrane</keyword>
<protein>
    <submittedName>
        <fullName evidence="2">Quinol:cytochrome C oxidoreductase</fullName>
    </submittedName>
</protein>
<name>A0A4Q5M516_9BACT</name>
<feature type="transmembrane region" description="Helical" evidence="1">
    <location>
        <begin position="264"/>
        <end position="282"/>
    </location>
</feature>
<dbReference type="AlphaFoldDB" id="A0A4Q5M516"/>
<feature type="transmembrane region" description="Helical" evidence="1">
    <location>
        <begin position="226"/>
        <end position="244"/>
    </location>
</feature>
<keyword evidence="1" id="KW-0472">Membrane</keyword>
<feature type="transmembrane region" description="Helical" evidence="1">
    <location>
        <begin position="405"/>
        <end position="425"/>
    </location>
</feature>
<feature type="transmembrane region" description="Helical" evidence="1">
    <location>
        <begin position="187"/>
        <end position="205"/>
    </location>
</feature>
<feature type="transmembrane region" description="Helical" evidence="1">
    <location>
        <begin position="302"/>
        <end position="324"/>
    </location>
</feature>
<feature type="transmembrane region" description="Helical" evidence="1">
    <location>
        <begin position="97"/>
        <end position="115"/>
    </location>
</feature>
<evidence type="ECO:0000313" key="3">
    <source>
        <dbReference type="Proteomes" id="UP000293162"/>
    </source>
</evidence>
<dbReference type="Proteomes" id="UP000293162">
    <property type="component" value="Unassembled WGS sequence"/>
</dbReference>
<evidence type="ECO:0000256" key="1">
    <source>
        <dbReference type="SAM" id="Phobius"/>
    </source>
</evidence>
<keyword evidence="1" id="KW-1133">Transmembrane helix</keyword>
<evidence type="ECO:0000313" key="2">
    <source>
        <dbReference type="EMBL" id="RYU97504.1"/>
    </source>
</evidence>
<dbReference type="EMBL" id="SEWF01000002">
    <property type="protein sequence ID" value="RYU97504.1"/>
    <property type="molecule type" value="Genomic_DNA"/>
</dbReference>
<comment type="caution">
    <text evidence="2">The sequence shown here is derived from an EMBL/GenBank/DDBJ whole genome shotgun (WGS) entry which is preliminary data.</text>
</comment>
<dbReference type="PANTHER" id="PTHR43044:SF1">
    <property type="entry name" value="QUINOL:CYTOCHROME C OXIDOREDUCTASE QUINONE-BINDING SUBUNIT 2"/>
    <property type="match status" value="1"/>
</dbReference>
<organism evidence="2 3">
    <name type="scientific">Emticicia agri</name>
    <dbReference type="NCBI Taxonomy" id="2492393"/>
    <lineage>
        <taxon>Bacteria</taxon>
        <taxon>Pseudomonadati</taxon>
        <taxon>Bacteroidota</taxon>
        <taxon>Cytophagia</taxon>
        <taxon>Cytophagales</taxon>
        <taxon>Leadbetterellaceae</taxon>
        <taxon>Emticicia</taxon>
    </lineage>
</organism>
<feature type="transmembrane region" description="Helical" evidence="1">
    <location>
        <begin position="25"/>
        <end position="43"/>
    </location>
</feature>
<keyword evidence="3" id="KW-1185">Reference proteome</keyword>
<accession>A0A4Q5M516</accession>
<dbReference type="RefSeq" id="WP_130019286.1">
    <property type="nucleotide sequence ID" value="NZ_SEWF01000002.1"/>
</dbReference>
<feature type="transmembrane region" description="Helical" evidence="1">
    <location>
        <begin position="374"/>
        <end position="393"/>
    </location>
</feature>
<feature type="transmembrane region" description="Helical" evidence="1">
    <location>
        <begin position="127"/>
        <end position="148"/>
    </location>
</feature>
<dbReference type="OrthoDB" id="140980at2"/>
<dbReference type="PANTHER" id="PTHR43044">
    <property type="match status" value="1"/>
</dbReference>
<proteinExistence type="predicted"/>